<evidence type="ECO:0000313" key="2">
    <source>
        <dbReference type="Proteomes" id="UP001295423"/>
    </source>
</evidence>
<dbReference type="AlphaFoldDB" id="A0AAD2FP13"/>
<evidence type="ECO:0000313" key="1">
    <source>
        <dbReference type="EMBL" id="CAJ1947771.1"/>
    </source>
</evidence>
<accession>A0AAD2FP13</accession>
<dbReference type="Proteomes" id="UP001295423">
    <property type="component" value="Unassembled WGS sequence"/>
</dbReference>
<dbReference type="EMBL" id="CAKOGP040001736">
    <property type="protein sequence ID" value="CAJ1947771.1"/>
    <property type="molecule type" value="Genomic_DNA"/>
</dbReference>
<comment type="caution">
    <text evidence="1">The sequence shown here is derived from an EMBL/GenBank/DDBJ whole genome shotgun (WGS) entry which is preliminary data.</text>
</comment>
<protein>
    <submittedName>
        <fullName evidence="1">Uncharacterized protein</fullName>
    </submittedName>
</protein>
<gene>
    <name evidence="1" type="ORF">CYCCA115_LOCUS11300</name>
</gene>
<organism evidence="1 2">
    <name type="scientific">Cylindrotheca closterium</name>
    <dbReference type="NCBI Taxonomy" id="2856"/>
    <lineage>
        <taxon>Eukaryota</taxon>
        <taxon>Sar</taxon>
        <taxon>Stramenopiles</taxon>
        <taxon>Ochrophyta</taxon>
        <taxon>Bacillariophyta</taxon>
        <taxon>Bacillariophyceae</taxon>
        <taxon>Bacillariophycidae</taxon>
        <taxon>Bacillariales</taxon>
        <taxon>Bacillariaceae</taxon>
        <taxon>Cylindrotheca</taxon>
    </lineage>
</organism>
<reference evidence="1" key="1">
    <citation type="submission" date="2023-08" db="EMBL/GenBank/DDBJ databases">
        <authorList>
            <person name="Audoor S."/>
            <person name="Bilcke G."/>
        </authorList>
    </citation>
    <scope>NUCLEOTIDE SEQUENCE</scope>
</reference>
<proteinExistence type="predicted"/>
<name>A0AAD2FP13_9STRA</name>
<sequence length="250" mass="28053">MIEISTYCQTTPWNDRLLSLLSAVLLNPIRPNFTRAINDKPTVLPAHRQTQNVVGVVIVLPLVGESNSSVWRACKRLRRRIQRFAIRYSLHVTFVNSHQAKKENFVQTLNDIVKVTDSYFLVSFDGNATVFKDISRSEGDQGLRLLGLVLLQPGVEQNDGLGIVISNYSHVPMLLLSPEANGQLIKSANNSSPLLLLALLSDDHCLGHWVDDEMMGVWLGRTIAKFIEAITLMTANEEKNEILSRHRSKL</sequence>
<keyword evidence="2" id="KW-1185">Reference proteome</keyword>